<keyword evidence="4" id="KW-0762">Sugar transport</keyword>
<evidence type="ECO:0000313" key="12">
    <source>
        <dbReference type="Proteomes" id="UP000187203"/>
    </source>
</evidence>
<feature type="transmembrane region" description="Helical" evidence="9">
    <location>
        <begin position="425"/>
        <end position="444"/>
    </location>
</feature>
<dbReference type="PRINTS" id="PR00171">
    <property type="entry name" value="SUGRTRNSPORT"/>
</dbReference>
<organism evidence="11 12">
    <name type="scientific">Corchorus olitorius</name>
    <dbReference type="NCBI Taxonomy" id="93759"/>
    <lineage>
        <taxon>Eukaryota</taxon>
        <taxon>Viridiplantae</taxon>
        <taxon>Streptophyta</taxon>
        <taxon>Embryophyta</taxon>
        <taxon>Tracheophyta</taxon>
        <taxon>Spermatophyta</taxon>
        <taxon>Magnoliopsida</taxon>
        <taxon>eudicotyledons</taxon>
        <taxon>Gunneridae</taxon>
        <taxon>Pentapetalae</taxon>
        <taxon>rosids</taxon>
        <taxon>malvids</taxon>
        <taxon>Malvales</taxon>
        <taxon>Malvaceae</taxon>
        <taxon>Grewioideae</taxon>
        <taxon>Apeibeae</taxon>
        <taxon>Corchorus</taxon>
    </lineage>
</organism>
<dbReference type="GO" id="GO:0015293">
    <property type="term" value="F:symporter activity"/>
    <property type="evidence" value="ECO:0007669"/>
    <property type="project" value="UniProtKB-KW"/>
</dbReference>
<proteinExistence type="inferred from homology"/>
<dbReference type="AlphaFoldDB" id="A0A1R3I8Z5"/>
<dbReference type="InterPro" id="IPR044778">
    <property type="entry name" value="MFS_STP/MST-like_plant"/>
</dbReference>
<dbReference type="InterPro" id="IPR003663">
    <property type="entry name" value="Sugar/inositol_transpt"/>
</dbReference>
<evidence type="ECO:0000256" key="3">
    <source>
        <dbReference type="ARBA" id="ARBA00022448"/>
    </source>
</evidence>
<dbReference type="InterPro" id="IPR005828">
    <property type="entry name" value="MFS_sugar_transport-like"/>
</dbReference>
<accession>A0A1R3I8Z5</accession>
<evidence type="ECO:0000256" key="2">
    <source>
        <dbReference type="ARBA" id="ARBA00010992"/>
    </source>
</evidence>
<comment type="subcellular location">
    <subcellularLocation>
        <location evidence="1">Membrane</location>
        <topology evidence="1">Multi-pass membrane protein</topology>
    </subcellularLocation>
</comment>
<dbReference type="Proteomes" id="UP000187203">
    <property type="component" value="Unassembled WGS sequence"/>
</dbReference>
<feature type="transmembrane region" description="Helical" evidence="9">
    <location>
        <begin position="281"/>
        <end position="302"/>
    </location>
</feature>
<dbReference type="PANTHER" id="PTHR23500">
    <property type="entry name" value="SOLUTE CARRIER FAMILY 2, FACILITATED GLUCOSE TRANSPORTER"/>
    <property type="match status" value="1"/>
</dbReference>
<evidence type="ECO:0000256" key="7">
    <source>
        <dbReference type="ARBA" id="ARBA00022989"/>
    </source>
</evidence>
<dbReference type="GO" id="GO:0016020">
    <property type="term" value="C:membrane"/>
    <property type="evidence" value="ECO:0007669"/>
    <property type="project" value="UniProtKB-SubCell"/>
</dbReference>
<dbReference type="PROSITE" id="PS50850">
    <property type="entry name" value="MFS"/>
    <property type="match status" value="1"/>
</dbReference>
<dbReference type="Gene3D" id="1.20.1250.20">
    <property type="entry name" value="MFS general substrate transporter like domains"/>
    <property type="match status" value="1"/>
</dbReference>
<feature type="transmembrane region" description="Helical" evidence="9">
    <location>
        <begin position="357"/>
        <end position="376"/>
    </location>
</feature>
<feature type="transmembrane region" description="Helical" evidence="9">
    <location>
        <begin position="396"/>
        <end position="418"/>
    </location>
</feature>
<keyword evidence="12" id="KW-1185">Reference proteome</keyword>
<feature type="transmembrane region" description="Helical" evidence="9">
    <location>
        <begin position="322"/>
        <end position="345"/>
    </location>
</feature>
<evidence type="ECO:0000313" key="11">
    <source>
        <dbReference type="EMBL" id="OMO79065.1"/>
    </source>
</evidence>
<keyword evidence="3" id="KW-0813">Transport</keyword>
<comment type="caution">
    <text evidence="11">The sequence shown here is derived from an EMBL/GenBank/DDBJ whole genome shotgun (WGS) entry which is preliminary data.</text>
</comment>
<comment type="similarity">
    <text evidence="2">Belongs to the major facilitator superfamily. Sugar transporter (TC 2.A.1.1) family.</text>
</comment>
<keyword evidence="8 9" id="KW-0472">Membrane</keyword>
<reference evidence="12" key="1">
    <citation type="submission" date="2013-09" db="EMBL/GenBank/DDBJ databases">
        <title>Corchorus olitorius genome sequencing.</title>
        <authorList>
            <person name="Alam M."/>
            <person name="Haque M.S."/>
            <person name="Islam M.S."/>
            <person name="Emdad E.M."/>
            <person name="Islam M.M."/>
            <person name="Ahmed B."/>
            <person name="Halim A."/>
            <person name="Hossen Q.M.M."/>
            <person name="Hossain M.Z."/>
            <person name="Ahmed R."/>
            <person name="Khan M.M."/>
            <person name="Islam R."/>
            <person name="Rashid M.M."/>
            <person name="Khan S.A."/>
            <person name="Rahman M.S."/>
            <person name="Alam M."/>
            <person name="Yahiya A.S."/>
            <person name="Khan M.S."/>
            <person name="Azam M.S."/>
            <person name="Haque T."/>
            <person name="Lashkar M.Z.H."/>
            <person name="Akhand A.I."/>
            <person name="Morshed G."/>
            <person name="Roy S."/>
            <person name="Uddin K.S."/>
            <person name="Rabeya T."/>
            <person name="Hossain A.S."/>
            <person name="Chowdhury A."/>
            <person name="Snigdha A.R."/>
            <person name="Mortoza M.S."/>
            <person name="Matin S.A."/>
            <person name="Hoque S.M.E."/>
            <person name="Islam M.K."/>
            <person name="Roy D.K."/>
            <person name="Haider R."/>
            <person name="Moosa M.M."/>
            <person name="Elias S.M."/>
            <person name="Hasan A.M."/>
            <person name="Jahan S."/>
            <person name="Shafiuddin M."/>
            <person name="Mahmood N."/>
            <person name="Shommy N.S."/>
        </authorList>
    </citation>
    <scope>NUCLEOTIDE SEQUENCE [LARGE SCALE GENOMIC DNA]</scope>
    <source>
        <strain evidence="12">cv. O-4</strain>
    </source>
</reference>
<dbReference type="SUPFAM" id="SSF103473">
    <property type="entry name" value="MFS general substrate transporter"/>
    <property type="match status" value="1"/>
</dbReference>
<evidence type="ECO:0000256" key="8">
    <source>
        <dbReference type="ARBA" id="ARBA00023136"/>
    </source>
</evidence>
<dbReference type="InterPro" id="IPR005829">
    <property type="entry name" value="Sugar_transporter_CS"/>
</dbReference>
<evidence type="ECO:0000256" key="9">
    <source>
        <dbReference type="SAM" id="Phobius"/>
    </source>
</evidence>
<gene>
    <name evidence="11" type="ORF">COLO4_24576</name>
</gene>
<evidence type="ECO:0000256" key="4">
    <source>
        <dbReference type="ARBA" id="ARBA00022597"/>
    </source>
</evidence>
<dbReference type="InterPro" id="IPR036259">
    <property type="entry name" value="MFS_trans_sf"/>
</dbReference>
<feature type="transmembrane region" description="Helical" evidence="9">
    <location>
        <begin position="108"/>
        <end position="128"/>
    </location>
</feature>
<dbReference type="PANTHER" id="PTHR23500:SF460">
    <property type="entry name" value="SUGAR TRANSPORT PROTEIN 11"/>
    <property type="match status" value="1"/>
</dbReference>
<dbReference type="OrthoDB" id="5296287at2759"/>
<evidence type="ECO:0000256" key="6">
    <source>
        <dbReference type="ARBA" id="ARBA00022847"/>
    </source>
</evidence>
<evidence type="ECO:0000256" key="1">
    <source>
        <dbReference type="ARBA" id="ARBA00004141"/>
    </source>
</evidence>
<dbReference type="Pfam" id="PF00083">
    <property type="entry name" value="Sugar_tr"/>
    <property type="match status" value="2"/>
</dbReference>
<evidence type="ECO:0000259" key="10">
    <source>
        <dbReference type="PROSITE" id="PS50850"/>
    </source>
</evidence>
<keyword evidence="6" id="KW-0769">Symport</keyword>
<dbReference type="STRING" id="93759.A0A1R3I8Z5"/>
<dbReference type="EMBL" id="AWUE01018665">
    <property type="protein sequence ID" value="OMO79065.1"/>
    <property type="molecule type" value="Genomic_DNA"/>
</dbReference>
<dbReference type="InterPro" id="IPR045262">
    <property type="entry name" value="STP/PLT_plant"/>
</dbReference>
<dbReference type="CDD" id="cd17361">
    <property type="entry name" value="MFS_STP"/>
    <property type="match status" value="1"/>
</dbReference>
<feature type="transmembrane region" description="Helical" evidence="9">
    <location>
        <begin position="78"/>
        <end position="101"/>
    </location>
</feature>
<evidence type="ECO:0000256" key="5">
    <source>
        <dbReference type="ARBA" id="ARBA00022692"/>
    </source>
</evidence>
<dbReference type="InterPro" id="IPR020846">
    <property type="entry name" value="MFS_dom"/>
</dbReference>
<feature type="transmembrane region" description="Helical" evidence="9">
    <location>
        <begin position="167"/>
        <end position="188"/>
    </location>
</feature>
<keyword evidence="5 9" id="KW-0812">Transmembrane</keyword>
<name>A0A1R3I8Z5_9ROSI</name>
<feature type="transmembrane region" description="Helical" evidence="9">
    <location>
        <begin position="15"/>
        <end position="35"/>
    </location>
</feature>
<dbReference type="GO" id="GO:0015145">
    <property type="term" value="F:monosaccharide transmembrane transporter activity"/>
    <property type="evidence" value="ECO:0007669"/>
    <property type="project" value="InterPro"/>
</dbReference>
<protein>
    <submittedName>
        <fullName evidence="11">Sugar/inositol transporter</fullName>
    </submittedName>
</protein>
<keyword evidence="7 9" id="KW-1133">Transmembrane helix</keyword>
<feature type="transmembrane region" description="Helical" evidence="9">
    <location>
        <begin position="134"/>
        <end position="155"/>
    </location>
</feature>
<sequence length="484" mass="53537">MAGDKGGGRNYEGGLTAYVIVTCMVAAMGGLLFGYDIGISGGVRSKQFLQKFFPSMYPKMIKHAFKQKNQYCKFDSQLLTLFTSSIYLAALVACFFASWVTRHFGRKFSISFGGLAFLGGSILSGIATNIQFLIIGRLLLGIGVGFANQSIPVYLSEMSLAHFRGALNMGFQMFITIGILVARLINYGTSKLQGGWEWQVSYFLAAIPAIMMIVGSLFLPDTPNSNLDRGETEHAKAILKKARGTQNVDREFLHLFDAGEAAKNVEHPWTNIIQPRYRPQLVFCILIPLLQQLTGINVIMLYAPLLFMTLSFGHEASLMSAVIIGIVNVLATLIAVGVLIGWKFGINGEGELSEAEANALLILICAYVAAFAWSWGPLGWLIPSEIWPLELRSAGQAINVSVNMLFTFFIAQAFLAMLCHLKFGLFFFFAGFVVIMTIFIMLFLPETKIVPIEDMNRVWKAHWFWGKYITDGEVNIGDSHSDQV</sequence>
<dbReference type="PROSITE" id="PS00217">
    <property type="entry name" value="SUGAR_TRANSPORT_2"/>
    <property type="match status" value="1"/>
</dbReference>
<feature type="transmembrane region" description="Helical" evidence="9">
    <location>
        <begin position="200"/>
        <end position="219"/>
    </location>
</feature>
<feature type="domain" description="Major facilitator superfamily (MFS) profile" evidence="10">
    <location>
        <begin position="22"/>
        <end position="448"/>
    </location>
</feature>